<name>A0A0B6YUL4_9EUPU</name>
<accession>A0A0B6YUL4</accession>
<protein>
    <submittedName>
        <fullName evidence="1">Uncharacterized protein</fullName>
    </submittedName>
</protein>
<reference evidence="1" key="1">
    <citation type="submission" date="2014-12" db="EMBL/GenBank/DDBJ databases">
        <title>Insight into the proteome of Arion vulgaris.</title>
        <authorList>
            <person name="Aradska J."/>
            <person name="Bulat T."/>
            <person name="Smidak R."/>
            <person name="Sarate P."/>
            <person name="Gangsoo J."/>
            <person name="Sialana F."/>
            <person name="Bilban M."/>
            <person name="Lubec G."/>
        </authorList>
    </citation>
    <scope>NUCLEOTIDE SEQUENCE</scope>
    <source>
        <tissue evidence="1">Skin</tissue>
    </source>
</reference>
<organism evidence="1">
    <name type="scientific">Arion vulgaris</name>
    <dbReference type="NCBI Taxonomy" id="1028688"/>
    <lineage>
        <taxon>Eukaryota</taxon>
        <taxon>Metazoa</taxon>
        <taxon>Spiralia</taxon>
        <taxon>Lophotrochozoa</taxon>
        <taxon>Mollusca</taxon>
        <taxon>Gastropoda</taxon>
        <taxon>Heterobranchia</taxon>
        <taxon>Euthyneura</taxon>
        <taxon>Panpulmonata</taxon>
        <taxon>Eupulmonata</taxon>
        <taxon>Stylommatophora</taxon>
        <taxon>Helicina</taxon>
        <taxon>Arionoidea</taxon>
        <taxon>Arionidae</taxon>
        <taxon>Arion</taxon>
    </lineage>
</organism>
<dbReference type="AlphaFoldDB" id="A0A0B6YUL4"/>
<gene>
    <name evidence="1" type="primary">ORF37905</name>
</gene>
<evidence type="ECO:0000313" key="1">
    <source>
        <dbReference type="EMBL" id="CEK59939.1"/>
    </source>
</evidence>
<dbReference type="EMBL" id="HACG01013074">
    <property type="protein sequence ID" value="CEK59939.1"/>
    <property type="molecule type" value="Transcribed_RNA"/>
</dbReference>
<proteinExistence type="predicted"/>
<sequence>MIKRIRTGQSMFFGHIMRKGGMEHLVTTDKIQGRRDYGRKMEMLDALTSWFNKKDQHKN</sequence>